<accession>A0A2G5HV45</accession>
<gene>
    <name evidence="1" type="ORF">CB0940_10249</name>
    <name evidence="2" type="ORF">RHO25_011617</name>
</gene>
<evidence type="ECO:0000313" key="2">
    <source>
        <dbReference type="EMBL" id="WPB06957.1"/>
    </source>
</evidence>
<reference evidence="2 4" key="2">
    <citation type="submission" date="2023-09" db="EMBL/GenBank/DDBJ databases">
        <title>Complete-Gapless Cercospora beticola genome.</title>
        <authorList>
            <person name="Wyatt N.A."/>
            <person name="Spanner R.E."/>
            <person name="Bolton M.D."/>
        </authorList>
    </citation>
    <scope>NUCLEOTIDE SEQUENCE [LARGE SCALE GENOMIC DNA]</scope>
    <source>
        <strain evidence="2">Cb09-40</strain>
    </source>
</reference>
<dbReference type="Proteomes" id="UP001302367">
    <property type="component" value="Chromosome 8"/>
</dbReference>
<reference evidence="1 3" key="1">
    <citation type="submission" date="2015-10" db="EMBL/GenBank/DDBJ databases">
        <title>The cercosporin biosynthetic gene cluster was horizontally transferred to several fungal lineages and shown to be expanded in Cercospora beticola based on microsynteny with recipient genomes.</title>
        <authorList>
            <person name="De Jonge R."/>
            <person name="Ebert M.K."/>
            <person name="Suttle J.C."/>
            <person name="Jurick Ii W.M."/>
            <person name="Secor G.A."/>
            <person name="Thomma B.P."/>
            <person name="Van De Peer Y."/>
            <person name="Bolton M.D."/>
        </authorList>
    </citation>
    <scope>NUCLEOTIDE SEQUENCE [LARGE SCALE GENOMIC DNA]</scope>
    <source>
        <strain evidence="1 3">09-40</strain>
    </source>
</reference>
<dbReference type="OrthoDB" id="3689133at2759"/>
<protein>
    <submittedName>
        <fullName evidence="1">Uncharacterized protein</fullName>
    </submittedName>
</protein>
<name>A0A2G5HV45_CERBT</name>
<dbReference type="Proteomes" id="UP000230605">
    <property type="component" value="Chromosome 8"/>
</dbReference>
<organism evidence="1 3">
    <name type="scientific">Cercospora beticola</name>
    <name type="common">Sugarbeet leaf spot fungus</name>
    <dbReference type="NCBI Taxonomy" id="122368"/>
    <lineage>
        <taxon>Eukaryota</taxon>
        <taxon>Fungi</taxon>
        <taxon>Dikarya</taxon>
        <taxon>Ascomycota</taxon>
        <taxon>Pezizomycotina</taxon>
        <taxon>Dothideomycetes</taxon>
        <taxon>Dothideomycetidae</taxon>
        <taxon>Mycosphaerellales</taxon>
        <taxon>Mycosphaerellaceae</taxon>
        <taxon>Cercospora</taxon>
    </lineage>
</organism>
<sequence>MDSLHKLPTRQFLAVPEPTPHQSTDNQSGELTMQSFTTLKVFAITSSLLSATTYATQQNPPKLASFPDEALLVDRGVDWLCNPDTQGCGRGEWDTHYCNPNKCTGWHGCIPYTAEGDHKYAWCS</sequence>
<dbReference type="EMBL" id="CP134191">
    <property type="protein sequence ID" value="WPB06957.1"/>
    <property type="molecule type" value="Genomic_DNA"/>
</dbReference>
<evidence type="ECO:0000313" key="1">
    <source>
        <dbReference type="EMBL" id="PIA96410.1"/>
    </source>
</evidence>
<evidence type="ECO:0000313" key="3">
    <source>
        <dbReference type="Proteomes" id="UP000230605"/>
    </source>
</evidence>
<evidence type="ECO:0000313" key="4">
    <source>
        <dbReference type="Proteomes" id="UP001302367"/>
    </source>
</evidence>
<dbReference type="AlphaFoldDB" id="A0A2G5HV45"/>
<proteinExistence type="predicted"/>
<dbReference type="EMBL" id="LKMD01000103">
    <property type="protein sequence ID" value="PIA96410.1"/>
    <property type="molecule type" value="Genomic_DNA"/>
</dbReference>
<keyword evidence="4" id="KW-1185">Reference proteome</keyword>